<proteinExistence type="predicted"/>
<dbReference type="GO" id="GO:0005634">
    <property type="term" value="C:nucleus"/>
    <property type="evidence" value="ECO:0007669"/>
    <property type="project" value="TreeGrafter"/>
</dbReference>
<dbReference type="InterPro" id="IPR051132">
    <property type="entry name" value="3-5_Exonuclease_domain"/>
</dbReference>
<feature type="region of interest" description="Disordered" evidence="3">
    <location>
        <begin position="1"/>
        <end position="23"/>
    </location>
</feature>
<dbReference type="InterPro" id="IPR010997">
    <property type="entry name" value="HRDC-like_sf"/>
</dbReference>
<feature type="compositionally biased region" description="Low complexity" evidence="3">
    <location>
        <begin position="482"/>
        <end position="492"/>
    </location>
</feature>
<dbReference type="SUPFAM" id="SSF47819">
    <property type="entry name" value="HRDC-like"/>
    <property type="match status" value="1"/>
</dbReference>
<evidence type="ECO:0000256" key="1">
    <source>
        <dbReference type="ARBA" id="ARBA00022722"/>
    </source>
</evidence>
<dbReference type="Pfam" id="PF00570">
    <property type="entry name" value="HRDC"/>
    <property type="match status" value="1"/>
</dbReference>
<dbReference type="InterPro" id="IPR044876">
    <property type="entry name" value="HRDC_dom_sf"/>
</dbReference>
<feature type="region of interest" description="Disordered" evidence="3">
    <location>
        <begin position="519"/>
        <end position="639"/>
    </location>
</feature>
<dbReference type="PANTHER" id="PTHR13620">
    <property type="entry name" value="3-5 EXONUCLEASE"/>
    <property type="match status" value="1"/>
</dbReference>
<sequence length="720" mass="79662">MNNRGQVSGERLPGNASKATDVSDEGEINEWRLSFRITPQTAGKRWWSHNLYKDPKGNPVKVFYSRTKEQSENLAQRFLDEPVVGFDMEWPVNPKQDRLQDKIGLIQVACEDTIALFHIGVHVGSQSEQIIAPSLRKLIESPDIAKTGVNILHADFSRLKKHFGLRPQGAFELSHLHNLVTFSKKPELLRTKLVKLASQVEEHLGLPLSKGSVRTSNWSQPLNQQQIDYAAADAYAGFMLFHSMNKKRMALVPIPPLPIFAERYAPGSNTGALKGALLLHPSNEGGSVLIAKDFFEQANDDNGEKGLPAHRTPEPTQKRQKKQTTSEVEDPSTFLDMSSRQLFEQLMQRRRELAKDEGMPAYIIANNDTLEILAVRRPRKHSELLDVKGIGPVKQEKYGSDWLQVISQFVKTENRSKRKPSTHPARPAITIRSDRTPGTLSAPPPSTNRSNPTPITHSARSPVTPLPKSEWGPLDLSDLSDLSNLSDSSESSYFGSPKPRVPQMHTGLSFNFADVELDDEIPTAGPSSTPTPGPLRNCQAEFERSSSQHRAQMRQTTTPSSQVSINPPTFNSSQHRAQMRQTTAPSSQVSINPPTLNTSPASSSVYYTPSSMPPSKRPASPHDNPGPSPSGPPPSFSPANKIFWNKLQAYSRQIARKLPGHPPNAGPLASRKTLNMMVLLAPTTKEELRQIPDISEFLQACNKVGADLLEKVIKFTPAQS</sequence>
<feature type="compositionally biased region" description="Pro residues" evidence="3">
    <location>
        <begin position="624"/>
        <end position="636"/>
    </location>
</feature>
<dbReference type="SMART" id="SM00474">
    <property type="entry name" value="35EXOc"/>
    <property type="match status" value="1"/>
</dbReference>
<dbReference type="GO" id="GO:0006139">
    <property type="term" value="P:nucleobase-containing compound metabolic process"/>
    <property type="evidence" value="ECO:0007669"/>
    <property type="project" value="InterPro"/>
</dbReference>
<name>A0A2V1DMV1_9PLEO</name>
<dbReference type="InterPro" id="IPR012337">
    <property type="entry name" value="RNaseH-like_sf"/>
</dbReference>
<dbReference type="PANTHER" id="PTHR13620:SF104">
    <property type="entry name" value="EXONUCLEASE 3'-5' DOMAIN-CONTAINING PROTEIN 2"/>
    <property type="match status" value="1"/>
</dbReference>
<protein>
    <recommendedName>
        <fullName evidence="4">HRDC domain-containing protein</fullName>
    </recommendedName>
</protein>
<dbReference type="STRING" id="97972.A0A2V1DMV1"/>
<dbReference type="GO" id="GO:0000166">
    <property type="term" value="F:nucleotide binding"/>
    <property type="evidence" value="ECO:0007669"/>
    <property type="project" value="InterPro"/>
</dbReference>
<dbReference type="SMART" id="SM00341">
    <property type="entry name" value="HRDC"/>
    <property type="match status" value="1"/>
</dbReference>
<evidence type="ECO:0000256" key="2">
    <source>
        <dbReference type="ARBA" id="ARBA00022801"/>
    </source>
</evidence>
<dbReference type="SUPFAM" id="SSF53098">
    <property type="entry name" value="Ribonuclease H-like"/>
    <property type="match status" value="1"/>
</dbReference>
<feature type="region of interest" description="Disordered" evidence="3">
    <location>
        <begin position="412"/>
        <end position="475"/>
    </location>
</feature>
<dbReference type="Pfam" id="PF01612">
    <property type="entry name" value="DNA_pol_A_exo1"/>
    <property type="match status" value="1"/>
</dbReference>
<dbReference type="CDD" id="cd06141">
    <property type="entry name" value="WRN_exo"/>
    <property type="match status" value="1"/>
</dbReference>
<organism evidence="5 6">
    <name type="scientific">Periconia macrospinosa</name>
    <dbReference type="NCBI Taxonomy" id="97972"/>
    <lineage>
        <taxon>Eukaryota</taxon>
        <taxon>Fungi</taxon>
        <taxon>Dikarya</taxon>
        <taxon>Ascomycota</taxon>
        <taxon>Pezizomycotina</taxon>
        <taxon>Dothideomycetes</taxon>
        <taxon>Pleosporomycetidae</taxon>
        <taxon>Pleosporales</taxon>
        <taxon>Massarineae</taxon>
        <taxon>Periconiaceae</taxon>
        <taxon>Periconia</taxon>
    </lineage>
</organism>
<feature type="region of interest" description="Disordered" evidence="3">
    <location>
        <begin position="482"/>
        <end position="501"/>
    </location>
</feature>
<dbReference type="GO" id="GO:0005737">
    <property type="term" value="C:cytoplasm"/>
    <property type="evidence" value="ECO:0007669"/>
    <property type="project" value="TreeGrafter"/>
</dbReference>
<dbReference type="Gene3D" id="1.10.150.80">
    <property type="entry name" value="HRDC domain"/>
    <property type="match status" value="2"/>
</dbReference>
<dbReference type="GO" id="GO:0003676">
    <property type="term" value="F:nucleic acid binding"/>
    <property type="evidence" value="ECO:0007669"/>
    <property type="project" value="InterPro"/>
</dbReference>
<evidence type="ECO:0000313" key="6">
    <source>
        <dbReference type="Proteomes" id="UP000244855"/>
    </source>
</evidence>
<feature type="compositionally biased region" description="Polar residues" evidence="3">
    <location>
        <begin position="548"/>
        <end position="610"/>
    </location>
</feature>
<feature type="domain" description="HRDC" evidence="4">
    <location>
        <begin position="336"/>
        <end position="416"/>
    </location>
</feature>
<evidence type="ECO:0000259" key="4">
    <source>
        <dbReference type="PROSITE" id="PS50967"/>
    </source>
</evidence>
<keyword evidence="1" id="KW-0540">Nuclease</keyword>
<evidence type="ECO:0000313" key="5">
    <source>
        <dbReference type="EMBL" id="PVH99265.1"/>
    </source>
</evidence>
<dbReference type="Proteomes" id="UP000244855">
    <property type="component" value="Unassembled WGS sequence"/>
</dbReference>
<dbReference type="Gene3D" id="3.30.420.10">
    <property type="entry name" value="Ribonuclease H-like superfamily/Ribonuclease H"/>
    <property type="match status" value="1"/>
</dbReference>
<reference evidence="5 6" key="1">
    <citation type="journal article" date="2018" name="Sci. Rep.">
        <title>Comparative genomics provides insights into the lifestyle and reveals functional heterogeneity of dark septate endophytic fungi.</title>
        <authorList>
            <person name="Knapp D.G."/>
            <person name="Nemeth J.B."/>
            <person name="Barry K."/>
            <person name="Hainaut M."/>
            <person name="Henrissat B."/>
            <person name="Johnson J."/>
            <person name="Kuo A."/>
            <person name="Lim J.H.P."/>
            <person name="Lipzen A."/>
            <person name="Nolan M."/>
            <person name="Ohm R.A."/>
            <person name="Tamas L."/>
            <person name="Grigoriev I.V."/>
            <person name="Spatafora J.W."/>
            <person name="Nagy L.G."/>
            <person name="Kovacs G.M."/>
        </authorList>
    </citation>
    <scope>NUCLEOTIDE SEQUENCE [LARGE SCALE GENOMIC DNA]</scope>
    <source>
        <strain evidence="5 6">DSE2036</strain>
    </source>
</reference>
<dbReference type="AlphaFoldDB" id="A0A2V1DMV1"/>
<dbReference type="InterPro" id="IPR036397">
    <property type="entry name" value="RNaseH_sf"/>
</dbReference>
<evidence type="ECO:0000256" key="3">
    <source>
        <dbReference type="SAM" id="MobiDB-lite"/>
    </source>
</evidence>
<accession>A0A2V1DMV1</accession>
<dbReference type="GO" id="GO:0008408">
    <property type="term" value="F:3'-5' exonuclease activity"/>
    <property type="evidence" value="ECO:0007669"/>
    <property type="project" value="InterPro"/>
</dbReference>
<feature type="region of interest" description="Disordered" evidence="3">
    <location>
        <begin position="300"/>
        <end position="334"/>
    </location>
</feature>
<dbReference type="InterPro" id="IPR002562">
    <property type="entry name" value="3'-5'_exonuclease_dom"/>
</dbReference>
<keyword evidence="2" id="KW-0378">Hydrolase</keyword>
<gene>
    <name evidence="5" type="ORF">DM02DRAFT_436308</name>
</gene>
<dbReference type="PROSITE" id="PS50967">
    <property type="entry name" value="HRDC"/>
    <property type="match status" value="1"/>
</dbReference>
<keyword evidence="6" id="KW-1185">Reference proteome</keyword>
<dbReference type="OrthoDB" id="1920326at2759"/>
<dbReference type="EMBL" id="KZ805395">
    <property type="protein sequence ID" value="PVH99265.1"/>
    <property type="molecule type" value="Genomic_DNA"/>
</dbReference>
<dbReference type="InterPro" id="IPR002121">
    <property type="entry name" value="HRDC_dom"/>
</dbReference>